<evidence type="ECO:0000313" key="2">
    <source>
        <dbReference type="EMBL" id="KAK6630263.1"/>
    </source>
</evidence>
<name>A0AAN8PI02_POLSC</name>
<dbReference type="EMBL" id="JAWJWE010000012">
    <property type="protein sequence ID" value="KAK6630263.1"/>
    <property type="molecule type" value="Genomic_DNA"/>
</dbReference>
<sequence>MSGMLKRLVLAGGLVVILSVALALPKEEFERKKVRSPAVDDDDFPNFEDESPAQFSVFNLITGRAGKFISNFIQVSYKLEAD</sequence>
<keyword evidence="1" id="KW-0732">Signal</keyword>
<feature type="signal peptide" evidence="1">
    <location>
        <begin position="1"/>
        <end position="23"/>
    </location>
</feature>
<proteinExistence type="predicted"/>
<evidence type="ECO:0000313" key="3">
    <source>
        <dbReference type="Proteomes" id="UP001372834"/>
    </source>
</evidence>
<dbReference type="Proteomes" id="UP001372834">
    <property type="component" value="Unassembled WGS sequence"/>
</dbReference>
<gene>
    <name evidence="2" type="ORF">RUM43_014962</name>
</gene>
<organism evidence="2 3">
    <name type="scientific">Polyplax serrata</name>
    <name type="common">Common mouse louse</name>
    <dbReference type="NCBI Taxonomy" id="468196"/>
    <lineage>
        <taxon>Eukaryota</taxon>
        <taxon>Metazoa</taxon>
        <taxon>Ecdysozoa</taxon>
        <taxon>Arthropoda</taxon>
        <taxon>Hexapoda</taxon>
        <taxon>Insecta</taxon>
        <taxon>Pterygota</taxon>
        <taxon>Neoptera</taxon>
        <taxon>Paraneoptera</taxon>
        <taxon>Psocodea</taxon>
        <taxon>Troctomorpha</taxon>
        <taxon>Phthiraptera</taxon>
        <taxon>Anoplura</taxon>
        <taxon>Polyplacidae</taxon>
        <taxon>Polyplax</taxon>
    </lineage>
</organism>
<comment type="caution">
    <text evidence="2">The sequence shown here is derived from an EMBL/GenBank/DDBJ whole genome shotgun (WGS) entry which is preliminary data.</text>
</comment>
<feature type="chain" id="PRO_5042907419" evidence="1">
    <location>
        <begin position="24"/>
        <end position="82"/>
    </location>
</feature>
<protein>
    <submittedName>
        <fullName evidence="2">Uncharacterized protein</fullName>
    </submittedName>
</protein>
<accession>A0AAN8PI02</accession>
<evidence type="ECO:0000256" key="1">
    <source>
        <dbReference type="SAM" id="SignalP"/>
    </source>
</evidence>
<dbReference type="AlphaFoldDB" id="A0AAN8PI02"/>
<reference evidence="2 3" key="1">
    <citation type="submission" date="2023-10" db="EMBL/GenBank/DDBJ databases">
        <title>Genomes of two closely related lineages of the louse Polyplax serrata with different host specificities.</title>
        <authorList>
            <person name="Martinu J."/>
            <person name="Tarabai H."/>
            <person name="Stefka J."/>
            <person name="Hypsa V."/>
        </authorList>
    </citation>
    <scope>NUCLEOTIDE SEQUENCE [LARGE SCALE GENOMIC DNA]</scope>
    <source>
        <strain evidence="2">HR10_N</strain>
    </source>
</reference>